<dbReference type="GO" id="GO:0008984">
    <property type="term" value="F:protein-glutamate methylesterase activity"/>
    <property type="evidence" value="ECO:0007669"/>
    <property type="project" value="UniProtKB-EC"/>
</dbReference>
<dbReference type="GO" id="GO:0006935">
    <property type="term" value="P:chemotaxis"/>
    <property type="evidence" value="ECO:0007669"/>
    <property type="project" value="UniProtKB-UniRule"/>
</dbReference>
<organism evidence="6 7">
    <name type="scientific">Chitinophaga costaii</name>
    <dbReference type="NCBI Taxonomy" id="1335309"/>
    <lineage>
        <taxon>Bacteria</taxon>
        <taxon>Pseudomonadati</taxon>
        <taxon>Bacteroidota</taxon>
        <taxon>Chitinophagia</taxon>
        <taxon>Chitinophagales</taxon>
        <taxon>Chitinophagaceae</taxon>
        <taxon>Chitinophaga</taxon>
    </lineage>
</organism>
<dbReference type="CDD" id="cd16433">
    <property type="entry name" value="CheB"/>
    <property type="match status" value="1"/>
</dbReference>
<proteinExistence type="predicted"/>
<dbReference type="PANTHER" id="PTHR42872">
    <property type="entry name" value="PROTEIN-GLUTAMATE METHYLESTERASE/PROTEIN-GLUTAMINE GLUTAMINASE"/>
    <property type="match status" value="1"/>
</dbReference>
<reference evidence="6 7" key="1">
    <citation type="submission" date="2016-08" db="EMBL/GenBank/DDBJ databases">
        <authorList>
            <person name="Seilhamer J.J."/>
        </authorList>
    </citation>
    <scope>NUCLEOTIDE SEQUENCE [LARGE SCALE GENOMIC DNA]</scope>
    <source>
        <strain evidence="6 7">A37T2</strain>
    </source>
</reference>
<feature type="active site" evidence="4">
    <location>
        <position position="133"/>
    </location>
</feature>
<evidence type="ECO:0000313" key="7">
    <source>
        <dbReference type="Proteomes" id="UP000242818"/>
    </source>
</evidence>
<evidence type="ECO:0000256" key="3">
    <source>
        <dbReference type="ARBA" id="ARBA00048267"/>
    </source>
</evidence>
<evidence type="ECO:0000256" key="2">
    <source>
        <dbReference type="ARBA" id="ARBA00039140"/>
    </source>
</evidence>
<comment type="catalytic activity">
    <reaction evidence="3">
        <text>[protein]-L-glutamate 5-O-methyl ester + H2O = L-glutamyl-[protein] + methanol + H(+)</text>
        <dbReference type="Rhea" id="RHEA:23236"/>
        <dbReference type="Rhea" id="RHEA-COMP:10208"/>
        <dbReference type="Rhea" id="RHEA-COMP:10311"/>
        <dbReference type="ChEBI" id="CHEBI:15377"/>
        <dbReference type="ChEBI" id="CHEBI:15378"/>
        <dbReference type="ChEBI" id="CHEBI:17790"/>
        <dbReference type="ChEBI" id="CHEBI:29973"/>
        <dbReference type="ChEBI" id="CHEBI:82795"/>
        <dbReference type="EC" id="3.1.1.61"/>
    </reaction>
</comment>
<dbReference type="SUPFAM" id="SSF52738">
    <property type="entry name" value="Methylesterase CheB, C-terminal domain"/>
    <property type="match status" value="1"/>
</dbReference>
<dbReference type="PANTHER" id="PTHR42872:SF6">
    <property type="entry name" value="PROTEIN-GLUTAMATE METHYLESTERASE_PROTEIN-GLUTAMINE GLUTAMINASE"/>
    <property type="match status" value="1"/>
</dbReference>
<feature type="domain" description="CheB-type methylesterase" evidence="5">
    <location>
        <begin position="4"/>
        <end position="191"/>
    </location>
</feature>
<keyword evidence="7" id="KW-1185">Reference proteome</keyword>
<accession>A0A1C4CBX1</accession>
<feature type="active site" evidence="4">
    <location>
        <position position="13"/>
    </location>
</feature>
<gene>
    <name evidence="6" type="ORF">GA0116948_10450</name>
</gene>
<dbReference type="STRING" id="1335309.GA0116948_10450"/>
<dbReference type="EC" id="3.1.1.61" evidence="2"/>
<evidence type="ECO:0000256" key="4">
    <source>
        <dbReference type="PROSITE-ProRule" id="PRU00050"/>
    </source>
</evidence>
<dbReference type="AlphaFoldDB" id="A0A1C4CBX1"/>
<dbReference type="InterPro" id="IPR000673">
    <property type="entry name" value="Sig_transdc_resp-reg_Me-estase"/>
</dbReference>
<keyword evidence="4" id="KW-0145">Chemotaxis</keyword>
<dbReference type="GO" id="GO:0005737">
    <property type="term" value="C:cytoplasm"/>
    <property type="evidence" value="ECO:0007669"/>
    <property type="project" value="InterPro"/>
</dbReference>
<name>A0A1C4CBX1_9BACT</name>
<dbReference type="RefSeq" id="WP_205686075.1">
    <property type="nucleotide sequence ID" value="NZ_FMAR01000004.1"/>
</dbReference>
<dbReference type="EMBL" id="FMAR01000004">
    <property type="protein sequence ID" value="SCC16538.1"/>
    <property type="molecule type" value="Genomic_DNA"/>
</dbReference>
<dbReference type="InterPro" id="IPR035909">
    <property type="entry name" value="CheB_C"/>
</dbReference>
<feature type="active site" evidence="4">
    <location>
        <position position="40"/>
    </location>
</feature>
<dbReference type="Pfam" id="PF01339">
    <property type="entry name" value="CheB_methylest"/>
    <property type="match status" value="1"/>
</dbReference>
<evidence type="ECO:0000259" key="5">
    <source>
        <dbReference type="PROSITE" id="PS50122"/>
    </source>
</evidence>
<sequence length="192" mass="20787">MMNPLSLVVIGGSAGSLEVLLQMLPGLDVPLAVAIIIVLHRKSYADSVLIDLFSSRTRLLVKEVEEKDLLQPGTIYLAPPDYHLLLESNGSLSLDYSEKINFSRPSIDVTFSSAARLYGPRLLAILLSGANADGVLGLHHVHKMGGMVAVQDPNSAEVRYMPQQAVEQGGVDKILQVKEIAPFINKFAAVTR</sequence>
<dbReference type="Gene3D" id="3.40.50.180">
    <property type="entry name" value="Methylesterase CheB, C-terminal domain"/>
    <property type="match status" value="1"/>
</dbReference>
<evidence type="ECO:0000256" key="1">
    <source>
        <dbReference type="ARBA" id="ARBA00022801"/>
    </source>
</evidence>
<dbReference type="PROSITE" id="PS50122">
    <property type="entry name" value="CHEB"/>
    <property type="match status" value="1"/>
</dbReference>
<protein>
    <recommendedName>
        <fullName evidence="2">protein-glutamate methylesterase</fullName>
        <ecNumber evidence="2">3.1.1.61</ecNumber>
    </recommendedName>
</protein>
<dbReference type="Proteomes" id="UP000242818">
    <property type="component" value="Unassembled WGS sequence"/>
</dbReference>
<evidence type="ECO:0000313" key="6">
    <source>
        <dbReference type="EMBL" id="SCC16538.1"/>
    </source>
</evidence>
<keyword evidence="1 4" id="KW-0378">Hydrolase</keyword>
<dbReference type="GO" id="GO:0000156">
    <property type="term" value="F:phosphorelay response regulator activity"/>
    <property type="evidence" value="ECO:0007669"/>
    <property type="project" value="InterPro"/>
</dbReference>